<evidence type="ECO:0000256" key="9">
    <source>
        <dbReference type="ARBA" id="ARBA00038901"/>
    </source>
</evidence>
<evidence type="ECO:0000256" key="8">
    <source>
        <dbReference type="ARBA" id="ARBA00023211"/>
    </source>
</evidence>
<dbReference type="Gene3D" id="3.90.950.10">
    <property type="match status" value="1"/>
</dbReference>
<evidence type="ECO:0000256" key="3">
    <source>
        <dbReference type="ARBA" id="ARBA00022723"/>
    </source>
</evidence>
<evidence type="ECO:0000256" key="11">
    <source>
        <dbReference type="ARBA" id="ARBA00048781"/>
    </source>
</evidence>
<dbReference type="PANTHER" id="PTHR34699:SF2">
    <property type="entry name" value="NON-CANONICAL PURINE NTP PHOSPHATASE_PRRC1 DOMAIN-CONTAINING PROTEIN"/>
    <property type="match status" value="1"/>
</dbReference>
<keyword evidence="3" id="KW-0479">Metal-binding</keyword>
<dbReference type="Pfam" id="PF01931">
    <property type="entry name" value="NTPase_I-T"/>
    <property type="match status" value="1"/>
</dbReference>
<comment type="caution">
    <text evidence="13">The sequence shown here is derived from an EMBL/GenBank/DDBJ whole genome shotgun (WGS) entry which is preliminary data.</text>
</comment>
<evidence type="ECO:0000313" key="14">
    <source>
        <dbReference type="Proteomes" id="UP000179115"/>
    </source>
</evidence>
<keyword evidence="6" id="KW-0460">Magnesium</keyword>
<dbReference type="GO" id="GO:0009117">
    <property type="term" value="P:nucleotide metabolic process"/>
    <property type="evidence" value="ECO:0007669"/>
    <property type="project" value="UniProtKB-KW"/>
</dbReference>
<evidence type="ECO:0000256" key="10">
    <source>
        <dbReference type="ARBA" id="ARBA00048174"/>
    </source>
</evidence>
<keyword evidence="4" id="KW-0547">Nucleotide-binding</keyword>
<name>A0A1F6EDG5_9BACT</name>
<proteinExistence type="predicted"/>
<sequence>MKINVGSKNEVKVEAVREILQDYPHLALAQVEGFEADSKVSAQPRSLEETIQGAMARAQNVFVNCDYAIGLESGLMHVPNSKSGYMDVCVCSIYDGKEFHLGLSSAWEFPDPGIVRLMTEEGLDMSQAVVKAGLTKNTNIGAENGAIGIMTKGRVDRKEYTKQALRTALIHLEEFDC</sequence>
<gene>
    <name evidence="13" type="ORF">A3A35_00580</name>
</gene>
<comment type="cofactor">
    <cofactor evidence="1">
        <name>Mn(2+)</name>
        <dbReference type="ChEBI" id="CHEBI:29035"/>
    </cofactor>
</comment>
<dbReference type="AlphaFoldDB" id="A0A1F6EDG5"/>
<dbReference type="Proteomes" id="UP000179115">
    <property type="component" value="Unassembled WGS sequence"/>
</dbReference>
<dbReference type="PANTHER" id="PTHR34699">
    <property type="match status" value="1"/>
</dbReference>
<organism evidence="13 14">
    <name type="scientific">Candidatus Kaiserbacteria bacterium RIFCSPLOWO2_01_FULL_51_21</name>
    <dbReference type="NCBI Taxonomy" id="1798508"/>
    <lineage>
        <taxon>Bacteria</taxon>
        <taxon>Candidatus Kaiseribacteriota</taxon>
    </lineage>
</organism>
<dbReference type="SUPFAM" id="SSF52972">
    <property type="entry name" value="ITPase-like"/>
    <property type="match status" value="1"/>
</dbReference>
<evidence type="ECO:0000256" key="6">
    <source>
        <dbReference type="ARBA" id="ARBA00022842"/>
    </source>
</evidence>
<dbReference type="EMBL" id="MFLV01000011">
    <property type="protein sequence ID" value="OGG71650.1"/>
    <property type="molecule type" value="Genomic_DNA"/>
</dbReference>
<keyword evidence="5" id="KW-0378">Hydrolase</keyword>
<protein>
    <recommendedName>
        <fullName evidence="9">inosine/xanthosine triphosphatase</fullName>
        <ecNumber evidence="9">3.6.1.73</ecNumber>
    </recommendedName>
</protein>
<dbReference type="GO" id="GO:0006772">
    <property type="term" value="P:thiamine metabolic process"/>
    <property type="evidence" value="ECO:0007669"/>
    <property type="project" value="TreeGrafter"/>
</dbReference>
<evidence type="ECO:0000256" key="2">
    <source>
        <dbReference type="ARBA" id="ARBA00001946"/>
    </source>
</evidence>
<dbReference type="InterPro" id="IPR026533">
    <property type="entry name" value="NTPase/PRRC1"/>
</dbReference>
<comment type="catalytic activity">
    <reaction evidence="10">
        <text>ITP + H2O = IDP + phosphate + H(+)</text>
        <dbReference type="Rhea" id="RHEA:28330"/>
        <dbReference type="ChEBI" id="CHEBI:15377"/>
        <dbReference type="ChEBI" id="CHEBI:15378"/>
        <dbReference type="ChEBI" id="CHEBI:43474"/>
        <dbReference type="ChEBI" id="CHEBI:58280"/>
        <dbReference type="ChEBI" id="CHEBI:61402"/>
        <dbReference type="EC" id="3.6.1.73"/>
    </reaction>
</comment>
<evidence type="ECO:0000313" key="13">
    <source>
        <dbReference type="EMBL" id="OGG71650.1"/>
    </source>
</evidence>
<reference evidence="13 14" key="1">
    <citation type="journal article" date="2016" name="Nat. Commun.">
        <title>Thousands of microbial genomes shed light on interconnected biogeochemical processes in an aquifer system.</title>
        <authorList>
            <person name="Anantharaman K."/>
            <person name="Brown C.T."/>
            <person name="Hug L.A."/>
            <person name="Sharon I."/>
            <person name="Castelle C.J."/>
            <person name="Probst A.J."/>
            <person name="Thomas B.C."/>
            <person name="Singh A."/>
            <person name="Wilkins M.J."/>
            <person name="Karaoz U."/>
            <person name="Brodie E.L."/>
            <person name="Williams K.H."/>
            <person name="Hubbard S.S."/>
            <person name="Banfield J.F."/>
        </authorList>
    </citation>
    <scope>NUCLEOTIDE SEQUENCE [LARGE SCALE GENOMIC DNA]</scope>
</reference>
<comment type="catalytic activity">
    <reaction evidence="11">
        <text>XTP + H2O = XDP + phosphate + H(+)</text>
        <dbReference type="Rhea" id="RHEA:28406"/>
        <dbReference type="ChEBI" id="CHEBI:15377"/>
        <dbReference type="ChEBI" id="CHEBI:15378"/>
        <dbReference type="ChEBI" id="CHEBI:43474"/>
        <dbReference type="ChEBI" id="CHEBI:59884"/>
        <dbReference type="ChEBI" id="CHEBI:61314"/>
        <dbReference type="EC" id="3.6.1.73"/>
    </reaction>
</comment>
<dbReference type="GO" id="GO:0000166">
    <property type="term" value="F:nucleotide binding"/>
    <property type="evidence" value="ECO:0007669"/>
    <property type="project" value="UniProtKB-KW"/>
</dbReference>
<dbReference type="GO" id="GO:0046872">
    <property type="term" value="F:metal ion binding"/>
    <property type="evidence" value="ECO:0007669"/>
    <property type="project" value="UniProtKB-KW"/>
</dbReference>
<evidence type="ECO:0000256" key="5">
    <source>
        <dbReference type="ARBA" id="ARBA00022801"/>
    </source>
</evidence>
<dbReference type="EC" id="3.6.1.73" evidence="9"/>
<keyword evidence="8" id="KW-0464">Manganese</keyword>
<dbReference type="GO" id="GO:0103023">
    <property type="term" value="F:ITPase activity"/>
    <property type="evidence" value="ECO:0007669"/>
    <property type="project" value="UniProtKB-EC"/>
</dbReference>
<dbReference type="InterPro" id="IPR050299">
    <property type="entry name" value="YjjX_NTPase"/>
</dbReference>
<dbReference type="InterPro" id="IPR029001">
    <property type="entry name" value="ITPase-like_fam"/>
</dbReference>
<keyword evidence="7" id="KW-0546">Nucleotide metabolism</keyword>
<dbReference type="STRING" id="1798508.A3A35_00580"/>
<evidence type="ECO:0000259" key="12">
    <source>
        <dbReference type="Pfam" id="PF01931"/>
    </source>
</evidence>
<evidence type="ECO:0000256" key="4">
    <source>
        <dbReference type="ARBA" id="ARBA00022741"/>
    </source>
</evidence>
<accession>A0A1F6EDG5</accession>
<comment type="cofactor">
    <cofactor evidence="2">
        <name>Mg(2+)</name>
        <dbReference type="ChEBI" id="CHEBI:18420"/>
    </cofactor>
</comment>
<evidence type="ECO:0000256" key="7">
    <source>
        <dbReference type="ARBA" id="ARBA00023080"/>
    </source>
</evidence>
<evidence type="ECO:0000256" key="1">
    <source>
        <dbReference type="ARBA" id="ARBA00001936"/>
    </source>
</evidence>
<feature type="domain" description="Non-canonical purine NTP phosphatase/PRRC1" evidence="12">
    <location>
        <begin position="6"/>
        <end position="171"/>
    </location>
</feature>